<gene>
    <name evidence="3" type="ORF">EI77_01482</name>
</gene>
<reference evidence="3 4" key="1">
    <citation type="submission" date="2019-03" db="EMBL/GenBank/DDBJ databases">
        <title>Genomic Encyclopedia of Archaeal and Bacterial Type Strains, Phase II (KMG-II): from individual species to whole genera.</title>
        <authorList>
            <person name="Goeker M."/>
        </authorList>
    </citation>
    <scope>NUCLEOTIDE SEQUENCE [LARGE SCALE GENOMIC DNA]</scope>
    <source>
        <strain evidence="3 4">ATCC 25309</strain>
    </source>
</reference>
<feature type="signal peptide" evidence="2">
    <location>
        <begin position="1"/>
        <end position="31"/>
    </location>
</feature>
<sequence length="255" mass="27389">MKFTVMRPLHFIFILSAIVGAFLMSATSAQAVTINWGTYISPTSYLFDSTGAELTDDYYFELGTFGSSFVPTEANMSEWASNWKVFDRAAAPGTEGWNSSAGIVAHSATLETDFTTSNTNLSQANTFATGEQAYIWIYKGVSGDSSPGPVLESGFEWALVTNDSSDGDPGDDWLMPVPSGHVATSLDWRIEDATSTPFGGLNDDSGPGETSGDPSTSYILQTHTSVAAVPEPGSAFFIGLAGFTLLVRHRRFRRV</sequence>
<proteinExistence type="predicted"/>
<accession>A0A4R7S5T0</accession>
<name>A0A4R7S5T0_9BACT</name>
<evidence type="ECO:0000256" key="1">
    <source>
        <dbReference type="SAM" id="MobiDB-lite"/>
    </source>
</evidence>
<dbReference type="AlphaFoldDB" id="A0A4R7S5T0"/>
<dbReference type="Proteomes" id="UP000295662">
    <property type="component" value="Unassembled WGS sequence"/>
</dbReference>
<feature type="region of interest" description="Disordered" evidence="1">
    <location>
        <begin position="196"/>
        <end position="217"/>
    </location>
</feature>
<keyword evidence="4" id="KW-1185">Reference proteome</keyword>
<evidence type="ECO:0000256" key="2">
    <source>
        <dbReference type="SAM" id="SignalP"/>
    </source>
</evidence>
<feature type="chain" id="PRO_5020720817" evidence="2">
    <location>
        <begin position="32"/>
        <end position="255"/>
    </location>
</feature>
<protein>
    <submittedName>
        <fullName evidence="3">Putative secreted protein with PEP-CTERM sorting signal</fullName>
    </submittedName>
</protein>
<dbReference type="EMBL" id="SOCA01000002">
    <property type="protein sequence ID" value="TDU73016.1"/>
    <property type="molecule type" value="Genomic_DNA"/>
</dbReference>
<keyword evidence="2" id="KW-0732">Signal</keyword>
<evidence type="ECO:0000313" key="4">
    <source>
        <dbReference type="Proteomes" id="UP000295662"/>
    </source>
</evidence>
<comment type="caution">
    <text evidence="3">The sequence shown here is derived from an EMBL/GenBank/DDBJ whole genome shotgun (WGS) entry which is preliminary data.</text>
</comment>
<dbReference type="RefSeq" id="WP_133794164.1">
    <property type="nucleotide sequence ID" value="NZ_SOCA01000002.1"/>
</dbReference>
<evidence type="ECO:0000313" key="3">
    <source>
        <dbReference type="EMBL" id="TDU73016.1"/>
    </source>
</evidence>
<organism evidence="3 4">
    <name type="scientific">Prosthecobacter fusiformis</name>
    <dbReference type="NCBI Taxonomy" id="48464"/>
    <lineage>
        <taxon>Bacteria</taxon>
        <taxon>Pseudomonadati</taxon>
        <taxon>Verrucomicrobiota</taxon>
        <taxon>Verrucomicrobiia</taxon>
        <taxon>Verrucomicrobiales</taxon>
        <taxon>Verrucomicrobiaceae</taxon>
        <taxon>Prosthecobacter</taxon>
    </lineage>
</organism>
<dbReference type="OrthoDB" id="202957at2"/>